<comment type="similarity">
    <text evidence="1">Belongs to the methyltransferase superfamily. L-isoaspartyl/D-aspartyl protein methyltransferase family.</text>
</comment>
<dbReference type="GO" id="GO:0004719">
    <property type="term" value="F:protein-L-isoaspartate (D-aspartate) O-methyltransferase activity"/>
    <property type="evidence" value="ECO:0007669"/>
    <property type="project" value="UniProtKB-EC"/>
</dbReference>
<evidence type="ECO:0000313" key="2">
    <source>
        <dbReference type="EMBL" id="VAW10154.1"/>
    </source>
</evidence>
<dbReference type="PANTHER" id="PTHR11579">
    <property type="entry name" value="PROTEIN-L-ISOASPARTATE O-METHYLTRANSFERASE"/>
    <property type="match status" value="1"/>
</dbReference>
<dbReference type="CDD" id="cd02440">
    <property type="entry name" value="AdoMet_MTases"/>
    <property type="match status" value="1"/>
</dbReference>
<keyword evidence="2" id="KW-0489">Methyltransferase</keyword>
<dbReference type="Gene3D" id="3.40.50.150">
    <property type="entry name" value="Vaccinia Virus protein VP39"/>
    <property type="match status" value="1"/>
</dbReference>
<accession>A0A3B0TNE7</accession>
<dbReference type="EMBL" id="UOEM01000005">
    <property type="protein sequence ID" value="VAW10154.1"/>
    <property type="molecule type" value="Genomic_DNA"/>
</dbReference>
<proteinExistence type="inferred from homology"/>
<protein>
    <submittedName>
        <fullName evidence="2">Protein-L-isoaspartate O-methyltransferase</fullName>
        <ecNumber evidence="2">2.1.1.77</ecNumber>
    </submittedName>
</protein>
<dbReference type="Pfam" id="PF01135">
    <property type="entry name" value="PCMT"/>
    <property type="match status" value="1"/>
</dbReference>
<dbReference type="SUPFAM" id="SSF53335">
    <property type="entry name" value="S-adenosyl-L-methionine-dependent methyltransferases"/>
    <property type="match status" value="1"/>
</dbReference>
<dbReference type="PANTHER" id="PTHR11579:SF18">
    <property type="entry name" value="PROTEIN-L-ISOASPARTATE O-METHYLTRANSFERASE"/>
    <property type="match status" value="1"/>
</dbReference>
<sequence length="217" mass="22029">MGDLASARANMVAGQILTDHVHDTAVLGAMGAVMRERFVPANVATAAYADVETPLANGRALLMPVALARLLQMAQVGGQDLVLDVGCATGYSTAVLAQLAGSVVALESDPELAARAGETLSALGVDNAAVVQGPLEAGYAAEAPYDVIFLNGSVETVPEALVEQLAPGGRLVAIVGTGQVGRATRVTRQGAIIGSREVFDASATPLPGFSTEIGFVF</sequence>
<reference evidence="2" key="1">
    <citation type="submission" date="2018-06" db="EMBL/GenBank/DDBJ databases">
        <authorList>
            <person name="Zhirakovskaya E."/>
        </authorList>
    </citation>
    <scope>NUCLEOTIDE SEQUENCE</scope>
</reference>
<dbReference type="AlphaFoldDB" id="A0A3B0TNE7"/>
<dbReference type="EC" id="2.1.1.77" evidence="2"/>
<dbReference type="InterPro" id="IPR029063">
    <property type="entry name" value="SAM-dependent_MTases_sf"/>
</dbReference>
<dbReference type="GO" id="GO:0005737">
    <property type="term" value="C:cytoplasm"/>
    <property type="evidence" value="ECO:0007669"/>
    <property type="project" value="TreeGrafter"/>
</dbReference>
<gene>
    <name evidence="2" type="ORF">MNBD_ALPHA09-1173</name>
</gene>
<evidence type="ECO:0000256" key="1">
    <source>
        <dbReference type="ARBA" id="ARBA00005369"/>
    </source>
</evidence>
<name>A0A3B0TNE7_9ZZZZ</name>
<organism evidence="2">
    <name type="scientific">hydrothermal vent metagenome</name>
    <dbReference type="NCBI Taxonomy" id="652676"/>
    <lineage>
        <taxon>unclassified sequences</taxon>
        <taxon>metagenomes</taxon>
        <taxon>ecological metagenomes</taxon>
    </lineage>
</organism>
<dbReference type="InterPro" id="IPR000682">
    <property type="entry name" value="PCMT"/>
</dbReference>
<dbReference type="GO" id="GO:0032259">
    <property type="term" value="P:methylation"/>
    <property type="evidence" value="ECO:0007669"/>
    <property type="project" value="UniProtKB-KW"/>
</dbReference>
<keyword evidence="2" id="KW-0808">Transferase</keyword>